<reference evidence="1" key="1">
    <citation type="journal article" date="2020" name="Nature">
        <title>Giant virus diversity and host interactions through global metagenomics.</title>
        <authorList>
            <person name="Schulz F."/>
            <person name="Roux S."/>
            <person name="Paez-Espino D."/>
            <person name="Jungbluth S."/>
            <person name="Walsh D.A."/>
            <person name="Denef V.J."/>
            <person name="McMahon K.D."/>
            <person name="Konstantinidis K.T."/>
            <person name="Eloe-Fadrosh E.A."/>
            <person name="Kyrpides N.C."/>
            <person name="Woyke T."/>
        </authorList>
    </citation>
    <scope>NUCLEOTIDE SEQUENCE</scope>
    <source>
        <strain evidence="1">GVMAG-S-1016704-142</strain>
    </source>
</reference>
<accession>A0A6C0LSK4</accession>
<sequence length="244" mass="27256">MLQTILDKFYGISSASSKSKRSRISDDDTDIVFSSIPVVESRSVALQQGIVNSFYEYIKKGKDGPYLYDTFKLPSQVVRDGDGIITARLESKDCEDGIFDSIMNGWLPPSHMEQCLMVRSIMRDLATSSSELLSADRAFVNNVKWCRHVYGVPLGSVKGAYTASVIACFLCLLNPRPLLMKKGRAWDNQQKLDVYSNIFTLIRSVPSSGKTRDGGVDLKSEKRVVFDIGFVDGFRDSNGIIRLR</sequence>
<proteinExistence type="predicted"/>
<dbReference type="EMBL" id="MN740564">
    <property type="protein sequence ID" value="QHU33856.1"/>
    <property type="molecule type" value="Genomic_DNA"/>
</dbReference>
<protein>
    <submittedName>
        <fullName evidence="1">Uncharacterized protein</fullName>
    </submittedName>
</protein>
<dbReference type="AlphaFoldDB" id="A0A6C0LSK4"/>
<evidence type="ECO:0000313" key="1">
    <source>
        <dbReference type="EMBL" id="QHU33856.1"/>
    </source>
</evidence>
<organism evidence="1">
    <name type="scientific">viral metagenome</name>
    <dbReference type="NCBI Taxonomy" id="1070528"/>
    <lineage>
        <taxon>unclassified sequences</taxon>
        <taxon>metagenomes</taxon>
        <taxon>organismal metagenomes</taxon>
    </lineage>
</organism>
<name>A0A6C0LSK4_9ZZZZ</name>